<evidence type="ECO:0000256" key="1">
    <source>
        <dbReference type="SAM" id="MobiDB-lite"/>
    </source>
</evidence>
<protein>
    <submittedName>
        <fullName evidence="2">Uncharacterized protein</fullName>
    </submittedName>
</protein>
<reference evidence="2" key="1">
    <citation type="submission" date="2020-10" db="EMBL/GenBank/DDBJ databases">
        <title>Chromosome-scale genome assembly of the Allis shad, Alosa alosa.</title>
        <authorList>
            <person name="Margot Z."/>
            <person name="Christophe K."/>
            <person name="Cabau C."/>
            <person name="Louis A."/>
            <person name="Berthelot C."/>
            <person name="Parey E."/>
            <person name="Roest Crollius H."/>
            <person name="Montfort J."/>
            <person name="Robinson-Rechavi M."/>
            <person name="Bucao C."/>
            <person name="Bouchez O."/>
            <person name="Gislard M."/>
            <person name="Lluch J."/>
            <person name="Milhes M."/>
            <person name="Lampietro C."/>
            <person name="Lopez Roques C."/>
            <person name="Donnadieu C."/>
            <person name="Braasch I."/>
            <person name="Desvignes T."/>
            <person name="Postlethwait J."/>
            <person name="Bobe J."/>
            <person name="Guiguen Y."/>
        </authorList>
    </citation>
    <scope>NUCLEOTIDE SEQUENCE</scope>
    <source>
        <strain evidence="2">M-15738</strain>
        <tissue evidence="2">Blood</tissue>
    </source>
</reference>
<gene>
    <name evidence="2" type="ORF">AALO_G00072970</name>
</gene>
<sequence>MITQQKSLLGNRLLLPECNTRLKKKHTKGDHDGSRTVVSGEEEEEEEQETPTRGGARAQQSS</sequence>
<feature type="compositionally biased region" description="Acidic residues" evidence="1">
    <location>
        <begin position="40"/>
        <end position="49"/>
    </location>
</feature>
<organism evidence="2 3">
    <name type="scientific">Alosa alosa</name>
    <name type="common">allis shad</name>
    <dbReference type="NCBI Taxonomy" id="278164"/>
    <lineage>
        <taxon>Eukaryota</taxon>
        <taxon>Metazoa</taxon>
        <taxon>Chordata</taxon>
        <taxon>Craniata</taxon>
        <taxon>Vertebrata</taxon>
        <taxon>Euteleostomi</taxon>
        <taxon>Actinopterygii</taxon>
        <taxon>Neopterygii</taxon>
        <taxon>Teleostei</taxon>
        <taxon>Clupei</taxon>
        <taxon>Clupeiformes</taxon>
        <taxon>Clupeoidei</taxon>
        <taxon>Clupeidae</taxon>
        <taxon>Alosa</taxon>
    </lineage>
</organism>
<evidence type="ECO:0000313" key="2">
    <source>
        <dbReference type="EMBL" id="KAG5281503.1"/>
    </source>
</evidence>
<name>A0AAV6H2E9_9TELE</name>
<feature type="region of interest" description="Disordered" evidence="1">
    <location>
        <begin position="21"/>
        <end position="62"/>
    </location>
</feature>
<dbReference type="EMBL" id="JADWDJ010000005">
    <property type="protein sequence ID" value="KAG5281503.1"/>
    <property type="molecule type" value="Genomic_DNA"/>
</dbReference>
<evidence type="ECO:0000313" key="3">
    <source>
        <dbReference type="Proteomes" id="UP000823561"/>
    </source>
</evidence>
<keyword evidence="3" id="KW-1185">Reference proteome</keyword>
<dbReference type="Proteomes" id="UP000823561">
    <property type="component" value="Chromosome 5"/>
</dbReference>
<comment type="caution">
    <text evidence="2">The sequence shown here is derived from an EMBL/GenBank/DDBJ whole genome shotgun (WGS) entry which is preliminary data.</text>
</comment>
<proteinExistence type="predicted"/>
<accession>A0AAV6H2E9</accession>
<dbReference type="AlphaFoldDB" id="A0AAV6H2E9"/>